<feature type="non-terminal residue" evidence="2">
    <location>
        <position position="1"/>
    </location>
</feature>
<name>A0A6J4LGB3_9ACTN</name>
<protein>
    <submittedName>
        <fullName evidence="2">Uncharacterized protein</fullName>
    </submittedName>
</protein>
<gene>
    <name evidence="2" type="ORF">AVDCRST_MAG72-204</name>
</gene>
<sequence length="86" mass="9184">DLVLRHRDRRAARRRGRGRERMGWLDGAGVRRPPGRSRPGGGTAHRRRPAPGPILDGVPRLPDVGGGRAAGPGMRRDGGRRGAGAL</sequence>
<feature type="compositionally biased region" description="Basic residues" evidence="1">
    <location>
        <begin position="1"/>
        <end position="18"/>
    </location>
</feature>
<dbReference type="EMBL" id="CADCUJ010000009">
    <property type="protein sequence ID" value="CAA9329986.1"/>
    <property type="molecule type" value="Genomic_DNA"/>
</dbReference>
<organism evidence="2">
    <name type="scientific">uncultured Nocardioidaceae bacterium</name>
    <dbReference type="NCBI Taxonomy" id="253824"/>
    <lineage>
        <taxon>Bacteria</taxon>
        <taxon>Bacillati</taxon>
        <taxon>Actinomycetota</taxon>
        <taxon>Actinomycetes</taxon>
        <taxon>Propionibacteriales</taxon>
        <taxon>Nocardioidaceae</taxon>
        <taxon>environmental samples</taxon>
    </lineage>
</organism>
<dbReference type="AlphaFoldDB" id="A0A6J4LGB3"/>
<accession>A0A6J4LGB3</accession>
<evidence type="ECO:0000313" key="2">
    <source>
        <dbReference type="EMBL" id="CAA9329986.1"/>
    </source>
</evidence>
<proteinExistence type="predicted"/>
<feature type="region of interest" description="Disordered" evidence="1">
    <location>
        <begin position="1"/>
        <end position="86"/>
    </location>
</feature>
<reference evidence="2" key="1">
    <citation type="submission" date="2020-02" db="EMBL/GenBank/DDBJ databases">
        <authorList>
            <person name="Meier V. D."/>
        </authorList>
    </citation>
    <scope>NUCLEOTIDE SEQUENCE</scope>
    <source>
        <strain evidence="2">AVDCRST_MAG72</strain>
    </source>
</reference>
<feature type="non-terminal residue" evidence="2">
    <location>
        <position position="86"/>
    </location>
</feature>
<evidence type="ECO:0000256" key="1">
    <source>
        <dbReference type="SAM" id="MobiDB-lite"/>
    </source>
</evidence>